<feature type="binding site" evidence="10">
    <location>
        <position position="127"/>
    </location>
    <ligand>
        <name>Mn(2+)</name>
        <dbReference type="ChEBI" id="CHEBI:29035"/>
        <label>2</label>
    </ligand>
</feature>
<evidence type="ECO:0000256" key="4">
    <source>
        <dbReference type="ARBA" id="ARBA00022741"/>
    </source>
</evidence>
<dbReference type="PANTHER" id="PTHR43749:SF2">
    <property type="entry name" value="RNA-SPLICING LIGASE RTCB"/>
    <property type="match status" value="1"/>
</dbReference>
<evidence type="ECO:0000256" key="10">
    <source>
        <dbReference type="PIRSR" id="PIRSR601233-3"/>
    </source>
</evidence>
<feature type="binding site" evidence="9">
    <location>
        <begin position="127"/>
        <end position="128"/>
    </location>
    <ligand>
        <name>GMP</name>
        <dbReference type="ChEBI" id="CHEBI:58115"/>
    </ligand>
</feature>
<dbReference type="Proteomes" id="UP000295515">
    <property type="component" value="Unassembled WGS sequence"/>
</dbReference>
<feature type="binding site" evidence="10">
    <location>
        <position position="57"/>
    </location>
    <ligand>
        <name>Mn(2+)</name>
        <dbReference type="ChEBI" id="CHEBI:29035"/>
        <label>2</label>
    </ligand>
</feature>
<dbReference type="Pfam" id="PF01139">
    <property type="entry name" value="RtcB"/>
    <property type="match status" value="1"/>
</dbReference>
<name>A0A4R3Z304_9FIRM</name>
<evidence type="ECO:0000256" key="1">
    <source>
        <dbReference type="ARBA" id="ARBA00012726"/>
    </source>
</evidence>
<evidence type="ECO:0000256" key="5">
    <source>
        <dbReference type="ARBA" id="ARBA00022800"/>
    </source>
</evidence>
<proteinExistence type="predicted"/>
<keyword evidence="2 11" id="KW-0436">Ligase</keyword>
<protein>
    <recommendedName>
        <fullName evidence="1">3'-phosphate/5'-hydroxy nucleic acid ligase</fullName>
        <ecNumber evidence="1">6.5.1.8</ecNumber>
    </recommendedName>
</protein>
<keyword evidence="12" id="KW-1185">Reference proteome</keyword>
<comment type="cofactor">
    <cofactor evidence="10">
        <name>Mn(2+)</name>
        <dbReference type="ChEBI" id="CHEBI:29035"/>
    </cofactor>
    <text evidence="10">Binds 2 manganese ions per subunit.</text>
</comment>
<dbReference type="GO" id="GO:0170057">
    <property type="term" value="F:RNA ligase (GTP) activity"/>
    <property type="evidence" value="ECO:0007669"/>
    <property type="project" value="UniProtKB-EC"/>
</dbReference>
<sequence length="167" mass="19497">MKLKKIHIEKVKKKLEGSCICGENSIGQGNHFVEMTQIDKLYQDIELDKNHLYLLIHSGSRQIGEAIYQKYRGYQNLQVGTKKFDDYLLGHQHAVEFAYTNRKQLANIFMNLLQMKYYNHLIIDCVHNTLEIIDNYYYHHKGSISTLINQYAIIAGSRGSYSYLVKC</sequence>
<dbReference type="GO" id="GO:0030145">
    <property type="term" value="F:manganese ion binding"/>
    <property type="evidence" value="ECO:0007669"/>
    <property type="project" value="TreeGrafter"/>
</dbReference>
<evidence type="ECO:0000256" key="7">
    <source>
        <dbReference type="ARBA" id="ARBA00023211"/>
    </source>
</evidence>
<reference evidence="11 12" key="1">
    <citation type="submission" date="2019-03" db="EMBL/GenBank/DDBJ databases">
        <title>Genomic Encyclopedia of Type Strains, Phase IV (KMG-IV): sequencing the most valuable type-strain genomes for metagenomic binning, comparative biology and taxonomic classification.</title>
        <authorList>
            <person name="Goeker M."/>
        </authorList>
    </citation>
    <scope>NUCLEOTIDE SEQUENCE [LARGE SCALE GENOMIC DNA]</scope>
    <source>
        <strain evidence="11 12">DSM 29487</strain>
    </source>
</reference>
<evidence type="ECO:0000256" key="9">
    <source>
        <dbReference type="PIRSR" id="PIRSR601233-2"/>
    </source>
</evidence>
<evidence type="ECO:0000313" key="12">
    <source>
        <dbReference type="Proteomes" id="UP000295515"/>
    </source>
</evidence>
<keyword evidence="4 9" id="KW-0547">Nucleotide-binding</keyword>
<evidence type="ECO:0000256" key="8">
    <source>
        <dbReference type="ARBA" id="ARBA00047746"/>
    </source>
</evidence>
<gene>
    <name evidence="11" type="ORF">EDD60_10854</name>
</gene>
<feature type="binding site" evidence="10">
    <location>
        <position position="31"/>
    </location>
    <ligand>
        <name>Mn(2+)</name>
        <dbReference type="ChEBI" id="CHEBI:29035"/>
        <label>1</label>
    </ligand>
</feature>
<dbReference type="InterPro" id="IPR052915">
    <property type="entry name" value="RtcB-like"/>
</dbReference>
<dbReference type="EC" id="6.5.1.8" evidence="1"/>
<dbReference type="GO" id="GO:0006281">
    <property type="term" value="P:DNA repair"/>
    <property type="evidence" value="ECO:0007669"/>
    <property type="project" value="TreeGrafter"/>
</dbReference>
<dbReference type="GO" id="GO:0042245">
    <property type="term" value="P:RNA repair"/>
    <property type="evidence" value="ECO:0007669"/>
    <property type="project" value="UniProtKB-KW"/>
</dbReference>
<organism evidence="11 12">
    <name type="scientific">Longibaculum muris</name>
    <dbReference type="NCBI Taxonomy" id="1796628"/>
    <lineage>
        <taxon>Bacteria</taxon>
        <taxon>Bacillati</taxon>
        <taxon>Bacillota</taxon>
        <taxon>Erysipelotrichia</taxon>
        <taxon>Erysipelotrichales</taxon>
        <taxon>Coprobacillaceae</taxon>
        <taxon>Longibaculum</taxon>
    </lineage>
</organism>
<evidence type="ECO:0000256" key="3">
    <source>
        <dbReference type="ARBA" id="ARBA00022723"/>
    </source>
</evidence>
<comment type="catalytic activity">
    <reaction evidence="8">
        <text>a 3'-end 3'-phospho-ribonucleotide-RNA + a 5'-end dephospho-ribonucleoside-RNA + GTP = a ribonucleotidyl-ribonucleotide-RNA + GMP + diphosphate</text>
        <dbReference type="Rhea" id="RHEA:68076"/>
        <dbReference type="Rhea" id="RHEA-COMP:10463"/>
        <dbReference type="Rhea" id="RHEA-COMP:13936"/>
        <dbReference type="Rhea" id="RHEA-COMP:17355"/>
        <dbReference type="ChEBI" id="CHEBI:33019"/>
        <dbReference type="ChEBI" id="CHEBI:37565"/>
        <dbReference type="ChEBI" id="CHEBI:58115"/>
        <dbReference type="ChEBI" id="CHEBI:83062"/>
        <dbReference type="ChEBI" id="CHEBI:138284"/>
        <dbReference type="ChEBI" id="CHEBI:173118"/>
        <dbReference type="EC" id="6.5.1.8"/>
    </reaction>
</comment>
<feature type="binding site" evidence="9">
    <location>
        <begin position="30"/>
        <end position="34"/>
    </location>
    <ligand>
        <name>GMP</name>
        <dbReference type="ChEBI" id="CHEBI:58115"/>
    </ligand>
</feature>
<dbReference type="InterPro" id="IPR036025">
    <property type="entry name" value="RtcB-like_sf"/>
</dbReference>
<dbReference type="GO" id="GO:0006396">
    <property type="term" value="P:RNA processing"/>
    <property type="evidence" value="ECO:0007669"/>
    <property type="project" value="InterPro"/>
</dbReference>
<dbReference type="GeneID" id="98915251"/>
<dbReference type="InterPro" id="IPR001233">
    <property type="entry name" value="RtcB"/>
</dbReference>
<dbReference type="SUPFAM" id="SSF103365">
    <property type="entry name" value="Hypothetical protein PH1602"/>
    <property type="match status" value="1"/>
</dbReference>
<dbReference type="GO" id="GO:0003909">
    <property type="term" value="F:DNA ligase activity"/>
    <property type="evidence" value="ECO:0007669"/>
    <property type="project" value="TreeGrafter"/>
</dbReference>
<dbReference type="PANTHER" id="PTHR43749">
    <property type="entry name" value="RNA-SPLICING LIGASE RTCB"/>
    <property type="match status" value="1"/>
</dbReference>
<dbReference type="RefSeq" id="WP_066450455.1">
    <property type="nucleotide sequence ID" value="NZ_JANKBF010000015.1"/>
</dbReference>
<dbReference type="GO" id="GO:0005525">
    <property type="term" value="F:GTP binding"/>
    <property type="evidence" value="ECO:0007669"/>
    <property type="project" value="UniProtKB-KW"/>
</dbReference>
<accession>A0A4R3Z304</accession>
<dbReference type="AlphaFoldDB" id="A0A4R3Z304"/>
<dbReference type="EMBL" id="SMCQ01000008">
    <property type="protein sequence ID" value="TCV99614.1"/>
    <property type="molecule type" value="Genomic_DNA"/>
</dbReference>
<evidence type="ECO:0000313" key="11">
    <source>
        <dbReference type="EMBL" id="TCV99614.1"/>
    </source>
</evidence>
<dbReference type="Gene3D" id="3.90.1860.10">
    <property type="entry name" value="tRNA-splicing ligase RtcB"/>
    <property type="match status" value="1"/>
</dbReference>
<evidence type="ECO:0000256" key="2">
    <source>
        <dbReference type="ARBA" id="ARBA00022598"/>
    </source>
</evidence>
<keyword evidence="7 10" id="KW-0464">Manganese</keyword>
<keyword evidence="3 10" id="KW-0479">Metal-binding</keyword>
<evidence type="ECO:0000256" key="6">
    <source>
        <dbReference type="ARBA" id="ARBA00023134"/>
    </source>
</evidence>
<comment type="caution">
    <text evidence="11">The sequence shown here is derived from an EMBL/GenBank/DDBJ whole genome shotgun (WGS) entry which is preliminary data.</text>
</comment>
<keyword evidence="5" id="KW-0692">RNA repair</keyword>
<keyword evidence="6 9" id="KW-0342">GTP-binding</keyword>